<dbReference type="OrthoDB" id="6377934at2759"/>
<evidence type="ECO:0000313" key="3">
    <source>
        <dbReference type="Proteomes" id="UP000770661"/>
    </source>
</evidence>
<name>A0A8J4XXF3_CHIOP</name>
<feature type="compositionally biased region" description="Pro residues" evidence="1">
    <location>
        <begin position="73"/>
        <end position="97"/>
    </location>
</feature>
<feature type="region of interest" description="Disordered" evidence="1">
    <location>
        <begin position="43"/>
        <end position="155"/>
    </location>
</feature>
<protein>
    <submittedName>
        <fullName evidence="2">Uncharacterized protein</fullName>
    </submittedName>
</protein>
<keyword evidence="3" id="KW-1185">Reference proteome</keyword>
<accession>A0A8J4XXF3</accession>
<dbReference type="EMBL" id="JACEEZ010019814">
    <property type="protein sequence ID" value="KAG0715302.1"/>
    <property type="molecule type" value="Genomic_DNA"/>
</dbReference>
<gene>
    <name evidence="2" type="ORF">GWK47_012271</name>
</gene>
<organism evidence="2 3">
    <name type="scientific">Chionoecetes opilio</name>
    <name type="common">Atlantic snow crab</name>
    <name type="synonym">Cancer opilio</name>
    <dbReference type="NCBI Taxonomy" id="41210"/>
    <lineage>
        <taxon>Eukaryota</taxon>
        <taxon>Metazoa</taxon>
        <taxon>Ecdysozoa</taxon>
        <taxon>Arthropoda</taxon>
        <taxon>Crustacea</taxon>
        <taxon>Multicrustacea</taxon>
        <taxon>Malacostraca</taxon>
        <taxon>Eumalacostraca</taxon>
        <taxon>Eucarida</taxon>
        <taxon>Decapoda</taxon>
        <taxon>Pleocyemata</taxon>
        <taxon>Brachyura</taxon>
        <taxon>Eubrachyura</taxon>
        <taxon>Majoidea</taxon>
        <taxon>Majidae</taxon>
        <taxon>Chionoecetes</taxon>
    </lineage>
</organism>
<evidence type="ECO:0000256" key="1">
    <source>
        <dbReference type="SAM" id="MobiDB-lite"/>
    </source>
</evidence>
<comment type="caution">
    <text evidence="2">The sequence shown here is derived from an EMBL/GenBank/DDBJ whole genome shotgun (WGS) entry which is preliminary data.</text>
</comment>
<reference evidence="2" key="1">
    <citation type="submission" date="2020-07" db="EMBL/GenBank/DDBJ databases">
        <title>The High-quality genome of the commercially important snow crab, Chionoecetes opilio.</title>
        <authorList>
            <person name="Jeong J.-H."/>
            <person name="Ryu S."/>
        </authorList>
    </citation>
    <scope>NUCLEOTIDE SEQUENCE</scope>
    <source>
        <strain evidence="2">MADBK_172401_WGS</strain>
        <tissue evidence="2">Digestive gland</tissue>
    </source>
</reference>
<dbReference type="Proteomes" id="UP000770661">
    <property type="component" value="Unassembled WGS sequence"/>
</dbReference>
<evidence type="ECO:0000313" key="2">
    <source>
        <dbReference type="EMBL" id="KAG0715302.1"/>
    </source>
</evidence>
<dbReference type="AlphaFoldDB" id="A0A8J4XXF3"/>
<sequence>MVAPYEVGEPVRSFVRVPTKGRVARTISWDISRSSYLAAALAPLQDPWLPRPVAPRDPAGHTSSPREELAATPGPPPPGSQQPQPQAPPRQAPPSPSEPKRPREEEEEQESTRPPVLKVARTAGSPGAGPSSPTQPQQGLEEEVHSLRQQCQSLQQQNEDLQRRLGLFHGLFKDKQRLQGFVRHLNTLVK</sequence>
<proteinExistence type="predicted"/>